<keyword evidence="3" id="KW-1185">Reference proteome</keyword>
<dbReference type="CDD" id="cd05243">
    <property type="entry name" value="SDR_a5"/>
    <property type="match status" value="1"/>
</dbReference>
<organism evidence="2 3">
    <name type="scientific">Kitasatospora terrestris</name>
    <dbReference type="NCBI Taxonomy" id="258051"/>
    <lineage>
        <taxon>Bacteria</taxon>
        <taxon>Bacillati</taxon>
        <taxon>Actinomycetota</taxon>
        <taxon>Actinomycetes</taxon>
        <taxon>Kitasatosporales</taxon>
        <taxon>Streptomycetaceae</taxon>
        <taxon>Kitasatospora</taxon>
    </lineage>
</organism>
<comment type="caution">
    <text evidence="2">The sequence shown here is derived from an EMBL/GenBank/DDBJ whole genome shotgun (WGS) entry which is preliminary data.</text>
</comment>
<dbReference type="InterPro" id="IPR016040">
    <property type="entry name" value="NAD(P)-bd_dom"/>
</dbReference>
<evidence type="ECO:0000259" key="1">
    <source>
        <dbReference type="Pfam" id="PF13460"/>
    </source>
</evidence>
<reference evidence="3" key="1">
    <citation type="journal article" date="2019" name="Int. J. Syst. Evol. Microbiol.">
        <title>The Global Catalogue of Microorganisms (GCM) 10K type strain sequencing project: providing services to taxonomists for standard genome sequencing and annotation.</title>
        <authorList>
            <consortium name="The Broad Institute Genomics Platform"/>
            <consortium name="The Broad Institute Genome Sequencing Center for Infectious Disease"/>
            <person name="Wu L."/>
            <person name="Ma J."/>
        </authorList>
    </citation>
    <scope>NUCLEOTIDE SEQUENCE [LARGE SCALE GENOMIC DNA]</scope>
    <source>
        <strain evidence="3">JCM 13006</strain>
    </source>
</reference>
<evidence type="ECO:0000313" key="2">
    <source>
        <dbReference type="EMBL" id="GAA4855893.1"/>
    </source>
</evidence>
<sequence length="230" mass="24867">MDSPVAVVGGSGRLGRLIVQRLLDRGETVRALGRTVQPARRLLPPGATFTPGDVRDPATLAEPLAWTSAVVFCVEPGTDDEGPDRPEATLYLGLRNVLEAATAGGARPHVVLVSQLHATHRGHPLNAYGRVLDWRRAGEELLREWGLPYTVVRPGWLIDDHAAGDRVRLEQGDQGFGQVSRTDVADACVQALYSPSATGVTFEMFNEPGSRLTDWEQAFAALETDRVVVA</sequence>
<dbReference type="RefSeq" id="WP_345697929.1">
    <property type="nucleotide sequence ID" value="NZ_BAABIS010000001.1"/>
</dbReference>
<dbReference type="Pfam" id="PF13460">
    <property type="entry name" value="NAD_binding_10"/>
    <property type="match status" value="1"/>
</dbReference>
<dbReference type="SUPFAM" id="SSF51735">
    <property type="entry name" value="NAD(P)-binding Rossmann-fold domains"/>
    <property type="match status" value="1"/>
</dbReference>
<dbReference type="Proteomes" id="UP001501752">
    <property type="component" value="Unassembled WGS sequence"/>
</dbReference>
<dbReference type="PANTHER" id="PTHR15020">
    <property type="entry name" value="FLAVIN REDUCTASE-RELATED"/>
    <property type="match status" value="1"/>
</dbReference>
<proteinExistence type="predicted"/>
<protein>
    <submittedName>
        <fullName evidence="2">SDR family oxidoreductase</fullName>
    </submittedName>
</protein>
<feature type="domain" description="NAD(P)-binding" evidence="1">
    <location>
        <begin position="9"/>
        <end position="195"/>
    </location>
</feature>
<gene>
    <name evidence="2" type="ORF">GCM10023235_36760</name>
</gene>
<dbReference type="EMBL" id="BAABIS010000001">
    <property type="protein sequence ID" value="GAA4855893.1"/>
    <property type="molecule type" value="Genomic_DNA"/>
</dbReference>
<dbReference type="Gene3D" id="3.40.50.720">
    <property type="entry name" value="NAD(P)-binding Rossmann-like Domain"/>
    <property type="match status" value="1"/>
</dbReference>
<dbReference type="PANTHER" id="PTHR15020:SF50">
    <property type="entry name" value="UPF0659 PROTEIN YMR090W"/>
    <property type="match status" value="1"/>
</dbReference>
<accession>A0ABP9DVI1</accession>
<name>A0ABP9DVI1_9ACTN</name>
<dbReference type="InterPro" id="IPR036291">
    <property type="entry name" value="NAD(P)-bd_dom_sf"/>
</dbReference>
<evidence type="ECO:0000313" key="3">
    <source>
        <dbReference type="Proteomes" id="UP001501752"/>
    </source>
</evidence>